<comment type="caution">
    <text evidence="1">The sequence shown here is derived from an EMBL/GenBank/DDBJ whole genome shotgun (WGS) entry which is preliminary data.</text>
</comment>
<dbReference type="Pfam" id="PF01750">
    <property type="entry name" value="HycI"/>
    <property type="match status" value="1"/>
</dbReference>
<dbReference type="NCBIfam" id="TIGR00142">
    <property type="entry name" value="hycI"/>
    <property type="match status" value="1"/>
</dbReference>
<organism evidence="1 2">
    <name type="scientific">Uliginosibacterium sediminicola</name>
    <dbReference type="NCBI Taxonomy" id="2024550"/>
    <lineage>
        <taxon>Bacteria</taxon>
        <taxon>Pseudomonadati</taxon>
        <taxon>Pseudomonadota</taxon>
        <taxon>Betaproteobacteria</taxon>
        <taxon>Rhodocyclales</taxon>
        <taxon>Zoogloeaceae</taxon>
        <taxon>Uliginosibacterium</taxon>
    </lineage>
</organism>
<dbReference type="SUPFAM" id="SSF53163">
    <property type="entry name" value="HybD-like"/>
    <property type="match status" value="1"/>
</dbReference>
<dbReference type="InterPro" id="IPR023430">
    <property type="entry name" value="Pept_HybD-like_dom_sf"/>
</dbReference>
<evidence type="ECO:0000313" key="1">
    <source>
        <dbReference type="EMBL" id="MEN3067797.1"/>
    </source>
</evidence>
<reference evidence="1 2" key="1">
    <citation type="journal article" date="2018" name="Int. J. Syst. Evol. Microbiol.">
        <title>Uliginosibacterium sediminicola sp. nov., isolated from freshwater sediment.</title>
        <authorList>
            <person name="Hwang W.M."/>
            <person name="Kim S.M."/>
            <person name="Kang K."/>
            <person name="Ahn T.Y."/>
        </authorList>
    </citation>
    <scope>NUCLEOTIDE SEQUENCE [LARGE SCALE GENOMIC DNA]</scope>
    <source>
        <strain evidence="1 2">M1-21</strain>
    </source>
</reference>
<sequence length="156" mass="16589">MPNVILTVGNSMMGDDGAGPLLAELLNQQALPGWVVIDGGSTPENVAHEVEALKPPRVLIVDAAEIGLTAGEIRLIDDQQIAELFIITTHNLPLSFLIEGLRASIPEILFLGIQTEIVAFGCPMSDAVRHAVHTLHAQLLAGQDPADFETLQGAEQ</sequence>
<name>A0ABU9YVX4_9RHOO</name>
<protein>
    <submittedName>
        <fullName evidence="1">Hydrogenase maturation peptidase HycI</fullName>
        <ecNumber evidence="1">3.4.23.51</ecNumber>
    </submittedName>
</protein>
<dbReference type="RefSeq" id="WP_345918562.1">
    <property type="nucleotide sequence ID" value="NZ_JBDIVE010000002.1"/>
</dbReference>
<dbReference type="PANTHER" id="PTHR30302">
    <property type="entry name" value="HYDROGENASE 1 MATURATION PROTEASE"/>
    <property type="match status" value="1"/>
</dbReference>
<dbReference type="InterPro" id="IPR000671">
    <property type="entry name" value="Peptidase_A31"/>
</dbReference>
<accession>A0ABU9YVX4</accession>
<dbReference type="InterPro" id="IPR004420">
    <property type="entry name" value="Pept_A31_hyd_mat_HycI"/>
</dbReference>
<keyword evidence="2" id="KW-1185">Reference proteome</keyword>
<dbReference type="PRINTS" id="PR00446">
    <property type="entry name" value="HYDRGNUPTAKE"/>
</dbReference>
<dbReference type="NCBIfam" id="TIGR00072">
    <property type="entry name" value="hydrog_prot"/>
    <property type="match status" value="1"/>
</dbReference>
<dbReference type="GO" id="GO:0016787">
    <property type="term" value="F:hydrolase activity"/>
    <property type="evidence" value="ECO:0007669"/>
    <property type="project" value="UniProtKB-KW"/>
</dbReference>
<dbReference type="Proteomes" id="UP001410394">
    <property type="component" value="Unassembled WGS sequence"/>
</dbReference>
<dbReference type="Gene3D" id="3.40.50.1450">
    <property type="entry name" value="HybD-like"/>
    <property type="match status" value="1"/>
</dbReference>
<keyword evidence="1" id="KW-0378">Hydrolase</keyword>
<gene>
    <name evidence="1" type="primary">hycI</name>
    <name evidence="1" type="ORF">ABDB84_04845</name>
</gene>
<evidence type="ECO:0000313" key="2">
    <source>
        <dbReference type="Proteomes" id="UP001410394"/>
    </source>
</evidence>
<dbReference type="EMBL" id="JBDIVE010000002">
    <property type="protein sequence ID" value="MEN3067797.1"/>
    <property type="molecule type" value="Genomic_DNA"/>
</dbReference>
<dbReference type="PANTHER" id="PTHR30302:SF4">
    <property type="entry name" value="HYDROGENASE 3 MATURATION PROTEASE"/>
    <property type="match status" value="1"/>
</dbReference>
<proteinExistence type="predicted"/>
<dbReference type="EC" id="3.4.23.51" evidence="1"/>
<dbReference type="CDD" id="cd06067">
    <property type="entry name" value="H2MP_MemB-H2evol"/>
    <property type="match status" value="1"/>
</dbReference>